<evidence type="ECO:0000313" key="1">
    <source>
        <dbReference type="EMBL" id="MPL69977.1"/>
    </source>
</evidence>
<dbReference type="AlphaFoldDB" id="A0A644TU30"/>
<organism evidence="1">
    <name type="scientific">bioreactor metagenome</name>
    <dbReference type="NCBI Taxonomy" id="1076179"/>
    <lineage>
        <taxon>unclassified sequences</taxon>
        <taxon>metagenomes</taxon>
        <taxon>ecological metagenomes</taxon>
    </lineage>
</organism>
<protein>
    <submittedName>
        <fullName evidence="1">Uncharacterized protein</fullName>
    </submittedName>
</protein>
<reference evidence="1" key="1">
    <citation type="submission" date="2019-08" db="EMBL/GenBank/DDBJ databases">
        <authorList>
            <person name="Kucharzyk K."/>
            <person name="Murdoch R.W."/>
            <person name="Higgins S."/>
            <person name="Loffler F."/>
        </authorList>
    </citation>
    <scope>NUCLEOTIDE SEQUENCE</scope>
</reference>
<accession>A0A644TU30</accession>
<gene>
    <name evidence="1" type="ORF">SDC9_15728</name>
</gene>
<name>A0A644TU30_9ZZZZ</name>
<comment type="caution">
    <text evidence="1">The sequence shown here is derived from an EMBL/GenBank/DDBJ whole genome shotgun (WGS) entry which is preliminary data.</text>
</comment>
<proteinExistence type="predicted"/>
<sequence>MKTNKKLILNKYQIKNLNNKEVRDFKSHTTKKYYNSMKKYLIIIVLILCSCTKNSYIEQHKPIKSIQLLNIIEDIEKDIPSQLINEHCIKDSNMFIYIAFHRLDDKKRLSICTTAEIPFFQEDIENLDNTKDGEKIKGHFYLSNGRKVVIYDSDSIGKLFYDESHLRKDSLSYYKHSFDRNVCFESVSVNHRGYKIEDTNFVLKEKHFNTSIKEY</sequence>
<dbReference type="EMBL" id="VSSQ01000050">
    <property type="protein sequence ID" value="MPL69977.1"/>
    <property type="molecule type" value="Genomic_DNA"/>
</dbReference>